<name>A0A4U8V0W2_STECR</name>
<reference evidence="1 2" key="2">
    <citation type="journal article" date="2019" name="G3 (Bethesda)">
        <title>Hybrid Assembly of the Genome of the Entomopathogenic Nematode Steinernema carpocapsae Identifies the X-Chromosome.</title>
        <authorList>
            <person name="Serra L."/>
            <person name="Macchietto M."/>
            <person name="Macias-Munoz A."/>
            <person name="McGill C.J."/>
            <person name="Rodriguez I.M."/>
            <person name="Rodriguez B."/>
            <person name="Murad R."/>
            <person name="Mortazavi A."/>
        </authorList>
    </citation>
    <scope>NUCLEOTIDE SEQUENCE [LARGE SCALE GENOMIC DNA]</scope>
    <source>
        <strain evidence="1 2">ALL</strain>
    </source>
</reference>
<dbReference type="Proteomes" id="UP000298663">
    <property type="component" value="Chromosome X"/>
</dbReference>
<evidence type="ECO:0000313" key="1">
    <source>
        <dbReference type="EMBL" id="TMS39481.1"/>
    </source>
</evidence>
<protein>
    <submittedName>
        <fullName evidence="1">Uncharacterized protein</fullName>
    </submittedName>
</protein>
<comment type="caution">
    <text evidence="1">The sequence shown here is derived from an EMBL/GenBank/DDBJ whole genome shotgun (WGS) entry which is preliminary data.</text>
</comment>
<proteinExistence type="predicted"/>
<gene>
    <name evidence="1" type="ORF">L596_005995</name>
</gene>
<evidence type="ECO:0000313" key="2">
    <source>
        <dbReference type="Proteomes" id="UP000298663"/>
    </source>
</evidence>
<organism evidence="1 2">
    <name type="scientific">Steinernema carpocapsae</name>
    <name type="common">Entomopathogenic nematode</name>
    <dbReference type="NCBI Taxonomy" id="34508"/>
    <lineage>
        <taxon>Eukaryota</taxon>
        <taxon>Metazoa</taxon>
        <taxon>Ecdysozoa</taxon>
        <taxon>Nematoda</taxon>
        <taxon>Chromadorea</taxon>
        <taxon>Rhabditida</taxon>
        <taxon>Tylenchina</taxon>
        <taxon>Panagrolaimomorpha</taxon>
        <taxon>Strongyloidoidea</taxon>
        <taxon>Steinernematidae</taxon>
        <taxon>Steinernema</taxon>
    </lineage>
</organism>
<dbReference type="OrthoDB" id="20825at2759"/>
<accession>A0A4U8V0W2</accession>
<sequence>MLGRDGSTMGTLSAFRSRERSSIAFSASFKCMHSNNNMLFGIFLSVDVRVTPACFSVFKLPNRKPRHRRCGRGRSLSCASLPPENGRPCQRLVLNAPYRGIVVVAGGRVRVTRTRARNVLPEKKKILRTADCMLHATYLPPAGVETAPLFAVAARIDKEATKTRGGGEFRATVYDLYNEEIDGWRHSATTKQRHLLELKNVLQSSGMLLSLEESSVIET</sequence>
<reference evidence="1 2" key="1">
    <citation type="journal article" date="2015" name="Genome Biol.">
        <title>Comparative genomics of Steinernema reveals deeply conserved gene regulatory networks.</title>
        <authorList>
            <person name="Dillman A.R."/>
            <person name="Macchietto M."/>
            <person name="Porter C.F."/>
            <person name="Rogers A."/>
            <person name="Williams B."/>
            <person name="Antoshechkin I."/>
            <person name="Lee M.M."/>
            <person name="Goodwin Z."/>
            <person name="Lu X."/>
            <person name="Lewis E.E."/>
            <person name="Goodrich-Blair H."/>
            <person name="Stock S.P."/>
            <person name="Adams B.J."/>
            <person name="Sternberg P.W."/>
            <person name="Mortazavi A."/>
        </authorList>
    </citation>
    <scope>NUCLEOTIDE SEQUENCE [LARGE SCALE GENOMIC DNA]</scope>
    <source>
        <strain evidence="1 2">ALL</strain>
    </source>
</reference>
<keyword evidence="2" id="KW-1185">Reference proteome</keyword>
<dbReference type="EMBL" id="CM016762">
    <property type="protein sequence ID" value="TMS39481.1"/>
    <property type="molecule type" value="Genomic_DNA"/>
</dbReference>
<dbReference type="EMBL" id="AZBU02000001">
    <property type="protein sequence ID" value="TMS39481.1"/>
    <property type="molecule type" value="Genomic_DNA"/>
</dbReference>
<dbReference type="AlphaFoldDB" id="A0A4U8V0W2"/>